<evidence type="ECO:0000313" key="3">
    <source>
        <dbReference type="Proteomes" id="UP000324585"/>
    </source>
</evidence>
<dbReference type="InterPro" id="IPR046357">
    <property type="entry name" value="PPIase_dom_sf"/>
</dbReference>
<reference evidence="3" key="1">
    <citation type="journal article" date="2019" name="Nat. Commun.">
        <title>Expansion of phycobilisome linker gene families in mesophilic red algae.</title>
        <authorList>
            <person name="Lee J."/>
            <person name="Kim D."/>
            <person name="Bhattacharya D."/>
            <person name="Yoon H.S."/>
        </authorList>
    </citation>
    <scope>NUCLEOTIDE SEQUENCE [LARGE SCALE GENOMIC DNA]</scope>
    <source>
        <strain evidence="3">CCMP 1328</strain>
    </source>
</reference>
<evidence type="ECO:0000256" key="1">
    <source>
        <dbReference type="SAM" id="Phobius"/>
    </source>
</evidence>
<dbReference type="OMA" id="RECEIAT"/>
<dbReference type="GO" id="GO:0003755">
    <property type="term" value="F:peptidyl-prolyl cis-trans isomerase activity"/>
    <property type="evidence" value="ECO:0007669"/>
    <property type="project" value="InterPro"/>
</dbReference>
<dbReference type="OrthoDB" id="77911at2759"/>
<sequence length="368" mass="39617">MAVAHVRVPLVAAGFLICAAFVWFTSGLQKLADDGGPVVSRLPAELIRGTAFEVDEEARRARVARNPWVTEYQQSGQVWNHWDAEELRRGGFVPSGGEHDAFSNAYRIREPEVTVDASHGVEWVRHVIVVGCGGTFRPSARTGDRVEVRYVAEMRGRDARAVAPTPVLNVSFVLGAKQPFRALQSAIGRMCPGEIAELVIPSWVLRILPGAHHIPSFLKSATPLPRRGGLGPQLHIFVQLVSTARATESMDEFEEAQVLAARILAIAGAQGESCDSACARNNATCLADAFKVVNECPRIKTVFPCTVCEVAAKGSAGPDMPCFVSPSAPIGHPRGYCMATPNVAVSDCAGRYPHTSRVCPCEPLLTQS</sequence>
<keyword evidence="1" id="KW-1133">Transmembrane helix</keyword>
<protein>
    <submittedName>
        <fullName evidence="2">Uncharacterized protein</fullName>
    </submittedName>
</protein>
<keyword evidence="1" id="KW-0812">Transmembrane</keyword>
<keyword evidence="1" id="KW-0472">Membrane</keyword>
<keyword evidence="3" id="KW-1185">Reference proteome</keyword>
<dbReference type="SUPFAM" id="SSF54534">
    <property type="entry name" value="FKBP-like"/>
    <property type="match status" value="1"/>
</dbReference>
<dbReference type="Proteomes" id="UP000324585">
    <property type="component" value="Unassembled WGS sequence"/>
</dbReference>
<dbReference type="EMBL" id="VRMN01000004">
    <property type="protein sequence ID" value="KAA8494693.1"/>
    <property type="molecule type" value="Genomic_DNA"/>
</dbReference>
<name>A0A5J4YVE5_PORPP</name>
<proteinExistence type="predicted"/>
<dbReference type="AlphaFoldDB" id="A0A5J4YVE5"/>
<evidence type="ECO:0000313" key="2">
    <source>
        <dbReference type="EMBL" id="KAA8494693.1"/>
    </source>
</evidence>
<comment type="caution">
    <text evidence="2">The sequence shown here is derived from an EMBL/GenBank/DDBJ whole genome shotgun (WGS) entry which is preliminary data.</text>
</comment>
<organism evidence="2 3">
    <name type="scientific">Porphyridium purpureum</name>
    <name type="common">Red alga</name>
    <name type="synonym">Porphyridium cruentum</name>
    <dbReference type="NCBI Taxonomy" id="35688"/>
    <lineage>
        <taxon>Eukaryota</taxon>
        <taxon>Rhodophyta</taxon>
        <taxon>Bangiophyceae</taxon>
        <taxon>Porphyridiales</taxon>
        <taxon>Porphyridiaceae</taxon>
        <taxon>Porphyridium</taxon>
    </lineage>
</organism>
<feature type="transmembrane region" description="Helical" evidence="1">
    <location>
        <begin position="6"/>
        <end position="24"/>
    </location>
</feature>
<dbReference type="Gene3D" id="3.10.50.40">
    <property type="match status" value="1"/>
</dbReference>
<gene>
    <name evidence="2" type="ORF">FVE85_2934</name>
</gene>
<accession>A0A5J4YVE5</accession>